<dbReference type="SUPFAM" id="SSF53649">
    <property type="entry name" value="Alkaline phosphatase-like"/>
    <property type="match status" value="1"/>
</dbReference>
<accession>A0A6J7AIV5</accession>
<dbReference type="GO" id="GO:0016787">
    <property type="term" value="F:hydrolase activity"/>
    <property type="evidence" value="ECO:0007669"/>
    <property type="project" value="UniProtKB-ARBA"/>
</dbReference>
<name>A0A6J7AIV5_9ZZZZ</name>
<dbReference type="InterPro" id="IPR017850">
    <property type="entry name" value="Alkaline_phosphatase_core_sf"/>
</dbReference>
<dbReference type="AlphaFoldDB" id="A0A6J7AIV5"/>
<dbReference type="PANTHER" id="PTHR10151">
    <property type="entry name" value="ECTONUCLEOTIDE PYROPHOSPHATASE/PHOSPHODIESTERASE"/>
    <property type="match status" value="1"/>
</dbReference>
<evidence type="ECO:0000313" key="1">
    <source>
        <dbReference type="EMBL" id="CAB4832715.1"/>
    </source>
</evidence>
<dbReference type="Gene3D" id="3.40.720.10">
    <property type="entry name" value="Alkaline Phosphatase, subunit A"/>
    <property type="match status" value="1"/>
</dbReference>
<sequence>MKSKILLIGIDGINLDTALEVSPVLAKTKAEGFFTTMAIDPPTWSGPSWSTILTGTRIDSHAVIDNSFTGHRLLHNPDLLSRAYYQDQSTTTFAAAGWPPLVDPSGLGPIIHERREQAKALRHRVIVRDGETYGYTVADAEIAAAALYAITHHAPDISFVYFCGADEAAHACGALGDEYKGAIARIDTYVDNLLTAVQARACAEEPWLVVITTDHGHIDEGGHGGDSPQERASFVMAQGFGRSNPAWATDVQAHDLTPLLLAERA</sequence>
<protein>
    <submittedName>
        <fullName evidence="1">Unannotated protein</fullName>
    </submittedName>
</protein>
<reference evidence="1" key="1">
    <citation type="submission" date="2020-05" db="EMBL/GenBank/DDBJ databases">
        <authorList>
            <person name="Chiriac C."/>
            <person name="Salcher M."/>
            <person name="Ghai R."/>
            <person name="Kavagutti S V."/>
        </authorList>
    </citation>
    <scope>NUCLEOTIDE SEQUENCE</scope>
</reference>
<dbReference type="InterPro" id="IPR002591">
    <property type="entry name" value="Phosphodiest/P_Trfase"/>
</dbReference>
<dbReference type="EMBL" id="CAFABF010000086">
    <property type="protein sequence ID" value="CAB4832715.1"/>
    <property type="molecule type" value="Genomic_DNA"/>
</dbReference>
<gene>
    <name evidence="1" type="ORF">UFOPK3167_01195</name>
</gene>
<dbReference type="Pfam" id="PF01663">
    <property type="entry name" value="Phosphodiest"/>
    <property type="match status" value="1"/>
</dbReference>
<proteinExistence type="predicted"/>
<dbReference type="PANTHER" id="PTHR10151:SF120">
    <property type="entry name" value="BIS(5'-ADENOSYL)-TRIPHOSPHATASE"/>
    <property type="match status" value="1"/>
</dbReference>
<organism evidence="1">
    <name type="scientific">freshwater metagenome</name>
    <dbReference type="NCBI Taxonomy" id="449393"/>
    <lineage>
        <taxon>unclassified sequences</taxon>
        <taxon>metagenomes</taxon>
        <taxon>ecological metagenomes</taxon>
    </lineage>
</organism>